<dbReference type="Gene3D" id="3.40.1190.20">
    <property type="match status" value="1"/>
</dbReference>
<comment type="caution">
    <text evidence="1">The sequence shown here is derived from an EMBL/GenBank/DDBJ whole genome shotgun (WGS) entry which is preliminary data.</text>
</comment>
<keyword evidence="2" id="KW-1185">Reference proteome</keyword>
<organism evidence="1 2">
    <name type="scientific">Bosea caraganae</name>
    <dbReference type="NCBI Taxonomy" id="2763117"/>
    <lineage>
        <taxon>Bacteria</taxon>
        <taxon>Pseudomonadati</taxon>
        <taxon>Pseudomonadota</taxon>
        <taxon>Alphaproteobacteria</taxon>
        <taxon>Hyphomicrobiales</taxon>
        <taxon>Boseaceae</taxon>
        <taxon>Bosea</taxon>
    </lineage>
</organism>
<gene>
    <name evidence="1" type="ORF">DWE98_25190</name>
</gene>
<proteinExistence type="predicted"/>
<reference evidence="2" key="1">
    <citation type="submission" date="2018-07" db="EMBL/GenBank/DDBJ databases">
        <authorList>
            <person name="Safronova V.I."/>
            <person name="Chirak E.R."/>
            <person name="Sazanova A.L."/>
        </authorList>
    </citation>
    <scope>NUCLEOTIDE SEQUENCE [LARGE SCALE GENOMIC DNA]</scope>
    <source>
        <strain evidence="2">RCAM04685</strain>
    </source>
</reference>
<dbReference type="InterPro" id="IPR029056">
    <property type="entry name" value="Ribokinase-like"/>
</dbReference>
<evidence type="ECO:0000313" key="1">
    <source>
        <dbReference type="EMBL" id="RDJ20265.1"/>
    </source>
</evidence>
<dbReference type="Proteomes" id="UP000255207">
    <property type="component" value="Unassembled WGS sequence"/>
</dbReference>
<accession>A0A370KZ41</accession>
<dbReference type="SUPFAM" id="SSF53613">
    <property type="entry name" value="Ribokinase-like"/>
    <property type="match status" value="1"/>
</dbReference>
<sequence>MASLRGAGLKGHISPATESMRFEWLHPFQLTDFPNAAMGQLPTIDVVAPSVLRFGMLEGSARVQAERVVYSLQNETEGFFENGSNAKELVMVISERELERMLPEARTASDRIAQLFEHNDYSALRHFAILLRNELGDVTLHPRRSSAVKVPTYASASYFKIGSGDVLAAAFAHAWLEEGQDLEAAADRAARSLAWFIQDARLPLPMDHALPTRRSSGFFPDRVRILGSETLEMGQLLVATLDWLERQKIEVVMELDGEGSRAPADVPTLVLVGARTMLNEVRDLAASSATASRRIVFSNGIAGLDAFFPNANFVEDYASALYHLLRSQGA</sequence>
<dbReference type="EMBL" id="QQTP01000020">
    <property type="protein sequence ID" value="RDJ20265.1"/>
    <property type="molecule type" value="Genomic_DNA"/>
</dbReference>
<evidence type="ECO:0000313" key="2">
    <source>
        <dbReference type="Proteomes" id="UP000255207"/>
    </source>
</evidence>
<dbReference type="AlphaFoldDB" id="A0A370KZ41"/>
<name>A0A370KZ41_9HYPH</name>
<dbReference type="GO" id="GO:0003824">
    <property type="term" value="F:catalytic activity"/>
    <property type="evidence" value="ECO:0007669"/>
    <property type="project" value="UniProtKB-ARBA"/>
</dbReference>
<protein>
    <submittedName>
        <fullName evidence="1">Uncharacterized protein</fullName>
    </submittedName>
</protein>